<feature type="region of interest" description="Disordered" evidence="1">
    <location>
        <begin position="1"/>
        <end position="25"/>
    </location>
</feature>
<sequence length="94" mass="10639">MSAARTSWHQMPSHLQRIFPNQRGEGSRLRSINLSVRRPFHGTFRKLVLAIDVSTTFSGLRHVDGWGYILQVGDEGCGFYVGREVVQQIPLEAD</sequence>
<organism evidence="2 3">
    <name type="scientific">Grifola frondosa</name>
    <name type="common">Maitake</name>
    <name type="synonym">Polyporus frondosus</name>
    <dbReference type="NCBI Taxonomy" id="5627"/>
    <lineage>
        <taxon>Eukaryota</taxon>
        <taxon>Fungi</taxon>
        <taxon>Dikarya</taxon>
        <taxon>Basidiomycota</taxon>
        <taxon>Agaricomycotina</taxon>
        <taxon>Agaricomycetes</taxon>
        <taxon>Polyporales</taxon>
        <taxon>Grifolaceae</taxon>
        <taxon>Grifola</taxon>
    </lineage>
</organism>
<dbReference type="AlphaFoldDB" id="A0A1C7LZ19"/>
<dbReference type="OrthoDB" id="2963168at2759"/>
<gene>
    <name evidence="2" type="ORF">A0H81_10514</name>
</gene>
<keyword evidence="3" id="KW-1185">Reference proteome</keyword>
<evidence type="ECO:0000313" key="2">
    <source>
        <dbReference type="EMBL" id="OBZ69951.1"/>
    </source>
</evidence>
<accession>A0A1C7LZ19</accession>
<comment type="caution">
    <text evidence="2">The sequence shown here is derived from an EMBL/GenBank/DDBJ whole genome shotgun (WGS) entry which is preliminary data.</text>
</comment>
<dbReference type="Gene3D" id="3.30.420.40">
    <property type="match status" value="1"/>
</dbReference>
<reference evidence="2 3" key="1">
    <citation type="submission" date="2016-03" db="EMBL/GenBank/DDBJ databases">
        <title>Whole genome sequencing of Grifola frondosa 9006-11.</title>
        <authorList>
            <person name="Min B."/>
            <person name="Park H."/>
            <person name="Kim J.-G."/>
            <person name="Cho H."/>
            <person name="Oh Y.-L."/>
            <person name="Kong W.-S."/>
            <person name="Choi I.-G."/>
        </authorList>
    </citation>
    <scope>NUCLEOTIDE SEQUENCE [LARGE SCALE GENOMIC DNA]</scope>
    <source>
        <strain evidence="2 3">9006-11</strain>
    </source>
</reference>
<dbReference type="Proteomes" id="UP000092993">
    <property type="component" value="Unassembled WGS sequence"/>
</dbReference>
<name>A0A1C7LZ19_GRIFR</name>
<protein>
    <submittedName>
        <fullName evidence="2">Uncharacterized protein</fullName>
    </submittedName>
</protein>
<evidence type="ECO:0000313" key="3">
    <source>
        <dbReference type="Proteomes" id="UP000092993"/>
    </source>
</evidence>
<evidence type="ECO:0000256" key="1">
    <source>
        <dbReference type="SAM" id="MobiDB-lite"/>
    </source>
</evidence>
<dbReference type="EMBL" id="LUGG01000015">
    <property type="protein sequence ID" value="OBZ69951.1"/>
    <property type="molecule type" value="Genomic_DNA"/>
</dbReference>
<feature type="compositionally biased region" description="Polar residues" evidence="1">
    <location>
        <begin position="1"/>
        <end position="10"/>
    </location>
</feature>
<proteinExistence type="predicted"/>